<dbReference type="AlphaFoldDB" id="A0AA36MKP9"/>
<protein>
    <recommendedName>
        <fullName evidence="3">C3H1-type domain-containing protein</fullName>
    </recommendedName>
</protein>
<evidence type="ECO:0000313" key="2">
    <source>
        <dbReference type="Proteomes" id="UP001178507"/>
    </source>
</evidence>
<name>A0AA36MKP9_9DINO</name>
<evidence type="ECO:0000313" key="1">
    <source>
        <dbReference type="EMBL" id="CAJ1375466.1"/>
    </source>
</evidence>
<accession>A0AA36MKP9</accession>
<evidence type="ECO:0008006" key="3">
    <source>
        <dbReference type="Google" id="ProtNLM"/>
    </source>
</evidence>
<dbReference type="EMBL" id="CAUJNA010000324">
    <property type="protein sequence ID" value="CAJ1375466.1"/>
    <property type="molecule type" value="Genomic_DNA"/>
</dbReference>
<organism evidence="1 2">
    <name type="scientific">Effrenium voratum</name>
    <dbReference type="NCBI Taxonomy" id="2562239"/>
    <lineage>
        <taxon>Eukaryota</taxon>
        <taxon>Sar</taxon>
        <taxon>Alveolata</taxon>
        <taxon>Dinophyceae</taxon>
        <taxon>Suessiales</taxon>
        <taxon>Symbiodiniaceae</taxon>
        <taxon>Effrenium</taxon>
    </lineage>
</organism>
<comment type="caution">
    <text evidence="1">The sequence shown here is derived from an EMBL/GenBank/DDBJ whole genome shotgun (WGS) entry which is preliminary data.</text>
</comment>
<keyword evidence="2" id="KW-1185">Reference proteome</keyword>
<proteinExistence type="predicted"/>
<sequence>MFQLTYRNSFIDVEERVPNSLGGMRKEVSKRSVRTGRASSAPPLANRAAEWTPAKQEEAEMQVYVCSLFFGGCGSLASLSTTGSSLSTTGSDVTQADFHADAQAPSSGSLGHPELCRRACIYLAAGECKSGSACNYCHMDHVEKAPKLDKRQRGIMQQLSRRELLALVLPYCRTKAQELGSLADELLERLEEGAAECPPMPAWILERDVRVGLGHMRGLSGNLTKSLRRMNLSNLIGLATHMGTARTEDAAASVQLVADAFSSLRLE</sequence>
<dbReference type="Proteomes" id="UP001178507">
    <property type="component" value="Unassembled WGS sequence"/>
</dbReference>
<gene>
    <name evidence="1" type="ORF">EVOR1521_LOCUS4732</name>
</gene>
<reference evidence="1" key="1">
    <citation type="submission" date="2023-08" db="EMBL/GenBank/DDBJ databases">
        <authorList>
            <person name="Chen Y."/>
            <person name="Shah S."/>
            <person name="Dougan E. K."/>
            <person name="Thang M."/>
            <person name="Chan C."/>
        </authorList>
    </citation>
    <scope>NUCLEOTIDE SEQUENCE</scope>
</reference>